<dbReference type="PRINTS" id="PR00413">
    <property type="entry name" value="HADHALOGNASE"/>
</dbReference>
<evidence type="ECO:0000313" key="4">
    <source>
        <dbReference type="EMBL" id="ABQ19439.1"/>
    </source>
</evidence>
<keyword evidence="3 4" id="KW-0378">Hydrolase</keyword>
<dbReference type="Gene3D" id="1.10.150.240">
    <property type="entry name" value="Putative phosphatase, domain 2"/>
    <property type="match status" value="1"/>
</dbReference>
<dbReference type="InterPro" id="IPR023214">
    <property type="entry name" value="HAD_sf"/>
</dbReference>
<accession>A0A0H3AHI1</accession>
<evidence type="ECO:0000313" key="5">
    <source>
        <dbReference type="Proteomes" id="UP000000249"/>
    </source>
</evidence>
<gene>
    <name evidence="4" type="ordered locus">VC0395_0037</name>
</gene>
<evidence type="ECO:0000256" key="1">
    <source>
        <dbReference type="ARBA" id="ARBA00006171"/>
    </source>
</evidence>
<dbReference type="eggNOG" id="COG0637">
    <property type="taxonomic scope" value="Bacteria"/>
</dbReference>
<dbReference type="PANTHER" id="PTHR18901:SF38">
    <property type="entry name" value="PSEUDOURIDINE-5'-PHOSPHATASE"/>
    <property type="match status" value="1"/>
</dbReference>
<dbReference type="SUPFAM" id="SSF56784">
    <property type="entry name" value="HAD-like"/>
    <property type="match status" value="1"/>
</dbReference>
<dbReference type="CDD" id="cd07505">
    <property type="entry name" value="HAD_BPGM-like"/>
    <property type="match status" value="1"/>
</dbReference>
<dbReference type="Proteomes" id="UP000000249">
    <property type="component" value="Chromosome 2"/>
</dbReference>
<dbReference type="KEGG" id="vco:VC0395_0037"/>
<dbReference type="InterPro" id="IPR023198">
    <property type="entry name" value="PGP-like_dom2"/>
</dbReference>
<dbReference type="NCBIfam" id="TIGR01509">
    <property type="entry name" value="HAD-SF-IA-v3"/>
    <property type="match status" value="1"/>
</dbReference>
<dbReference type="InterPro" id="IPR036412">
    <property type="entry name" value="HAD-like_sf"/>
</dbReference>
<dbReference type="FunFam" id="3.40.50.1000:FF:000036">
    <property type="entry name" value="HAD family hydrolase"/>
    <property type="match status" value="1"/>
</dbReference>
<name>A0A0H3AHI1_VIBC3</name>
<dbReference type="PATRIC" id="fig|345073.21.peg.2853"/>
<dbReference type="InterPro" id="IPR006439">
    <property type="entry name" value="HAD-SF_hydro_IA"/>
</dbReference>
<evidence type="ECO:0000256" key="2">
    <source>
        <dbReference type="ARBA" id="ARBA00022723"/>
    </source>
</evidence>
<dbReference type="GO" id="GO:0000287">
    <property type="term" value="F:magnesium ion binding"/>
    <property type="evidence" value="ECO:0007669"/>
    <property type="project" value="UniProtKB-ARBA"/>
</dbReference>
<dbReference type="KEGG" id="vcr:VC395_A0095"/>
<keyword evidence="2" id="KW-0479">Metal-binding</keyword>
<protein>
    <submittedName>
        <fullName evidence="4">Haloacid dehalogenase/epoxide hydrolase family protein</fullName>
    </submittedName>
</protein>
<reference evidence="4 5" key="1">
    <citation type="submission" date="2007-03" db="EMBL/GenBank/DDBJ databases">
        <authorList>
            <person name="Heidelberg J."/>
        </authorList>
    </citation>
    <scope>NUCLEOTIDE SEQUENCE [LARGE SCALE GENOMIC DNA]</scope>
    <source>
        <strain evidence="5">ATCC 39541 / Classical Ogawa 395 / O395</strain>
    </source>
</reference>
<dbReference type="OrthoDB" id="9800058at2"/>
<comment type="similarity">
    <text evidence="1">Belongs to the HAD-like hydrolase superfamily. CbbY/CbbZ/Gph/YieH family.</text>
</comment>
<dbReference type="SFLD" id="SFLDG01129">
    <property type="entry name" value="C1.5:_HAD__Beta-PGM__Phosphata"/>
    <property type="match status" value="1"/>
</dbReference>
<dbReference type="InterPro" id="IPR041492">
    <property type="entry name" value="HAD_2"/>
</dbReference>
<dbReference type="Gene3D" id="3.40.50.1000">
    <property type="entry name" value="HAD superfamily/HAD-like"/>
    <property type="match status" value="1"/>
</dbReference>
<dbReference type="PANTHER" id="PTHR18901">
    <property type="entry name" value="2-DEOXYGLUCOSE-6-PHOSPHATE PHOSPHATASE 2"/>
    <property type="match status" value="1"/>
</dbReference>
<dbReference type="EMBL" id="CP000626">
    <property type="protein sequence ID" value="ABQ19439.1"/>
    <property type="molecule type" value="Genomic_DNA"/>
</dbReference>
<dbReference type="AlphaFoldDB" id="A0A0H3AHI1"/>
<dbReference type="Pfam" id="PF13419">
    <property type="entry name" value="HAD_2"/>
    <property type="match status" value="1"/>
</dbReference>
<organism evidence="4 5">
    <name type="scientific">Vibrio cholerae serotype O1 (strain ATCC 39541 / Classical Ogawa 395 / O395)</name>
    <dbReference type="NCBI Taxonomy" id="345073"/>
    <lineage>
        <taxon>Bacteria</taxon>
        <taxon>Pseudomonadati</taxon>
        <taxon>Pseudomonadota</taxon>
        <taxon>Gammaproteobacteria</taxon>
        <taxon>Vibrionales</taxon>
        <taxon>Vibrionaceae</taxon>
        <taxon>Vibrio</taxon>
    </lineage>
</organism>
<evidence type="ECO:0000256" key="3">
    <source>
        <dbReference type="ARBA" id="ARBA00022801"/>
    </source>
</evidence>
<dbReference type="SFLD" id="SFLDG01135">
    <property type="entry name" value="C1.5.6:_HAD__Beta-PGM__Phospha"/>
    <property type="match status" value="1"/>
</dbReference>
<dbReference type="GO" id="GO:0016787">
    <property type="term" value="F:hydrolase activity"/>
    <property type="evidence" value="ECO:0007669"/>
    <property type="project" value="UniProtKB-KW"/>
</dbReference>
<dbReference type="SFLD" id="SFLDS00003">
    <property type="entry name" value="Haloacid_Dehalogenase"/>
    <property type="match status" value="1"/>
</dbReference>
<proteinExistence type="inferred from homology"/>
<sequence>MGTMNFQAAIFDMDGLLLDTERVCMRVFQEACTACGLPFRQEVYLSVIGCNAKTINGILSQAYGEDLPRLHNEWRQRYNAVVMHEAIPHKDGVIALLEWLKARSIPVAVATSTQKEVALIKLQLAGLDHYFANITTGCEVTQGKPHPEIYLLAAERLGVEPQQCLAFEDSNNGIKAAMAAQMHAFQIPDLVKPSPEVIALGHPICTSLNEVIDLLSPNH</sequence>